<dbReference type="Proteomes" id="UP000182235">
    <property type="component" value="Unassembled WGS sequence"/>
</dbReference>
<accession>A0A1J9P4D7</accession>
<dbReference type="InterPro" id="IPR012340">
    <property type="entry name" value="NA-bd_OB-fold"/>
</dbReference>
<name>A0A1J9P4D7_9EURO</name>
<comment type="caution">
    <text evidence="2">The sequence shown here is derived from an EMBL/GenBank/DDBJ whole genome shotgun (WGS) entry which is preliminary data.</text>
</comment>
<reference evidence="2 3" key="1">
    <citation type="submission" date="2015-07" db="EMBL/GenBank/DDBJ databases">
        <title>Emmonsia species relationships and genome sequence.</title>
        <authorList>
            <consortium name="The Broad Institute Genomics Platform"/>
            <person name="Cuomo C.A."/>
            <person name="Munoz J.F."/>
            <person name="Imamovic A."/>
            <person name="Priest M.E."/>
            <person name="Young S."/>
            <person name="Clay O.K."/>
            <person name="McEwen J.G."/>
        </authorList>
    </citation>
    <scope>NUCLEOTIDE SEQUENCE [LARGE SCALE GENOMIC DNA]</scope>
    <source>
        <strain evidence="2 3">UAMH 9510</strain>
    </source>
</reference>
<evidence type="ECO:0000256" key="1">
    <source>
        <dbReference type="SAM" id="MobiDB-lite"/>
    </source>
</evidence>
<gene>
    <name evidence="2" type="ORF">AJ78_08137</name>
</gene>
<evidence type="ECO:0000313" key="2">
    <source>
        <dbReference type="EMBL" id="OJD10998.1"/>
    </source>
</evidence>
<dbReference type="OrthoDB" id="5275361at2759"/>
<keyword evidence="3" id="KW-1185">Reference proteome</keyword>
<protein>
    <recommendedName>
        <fullName evidence="4">CST complex subunit Ten1</fullName>
    </recommendedName>
</protein>
<dbReference type="EMBL" id="LGRN01000636">
    <property type="protein sequence ID" value="OJD10998.1"/>
    <property type="molecule type" value="Genomic_DNA"/>
</dbReference>
<dbReference type="GO" id="GO:0016233">
    <property type="term" value="P:telomere capping"/>
    <property type="evidence" value="ECO:0007669"/>
    <property type="project" value="InterPro"/>
</dbReference>
<proteinExistence type="predicted"/>
<evidence type="ECO:0008006" key="4">
    <source>
        <dbReference type="Google" id="ProtNLM"/>
    </source>
</evidence>
<dbReference type="GO" id="GO:1990879">
    <property type="term" value="C:CST complex"/>
    <property type="evidence" value="ECO:0007669"/>
    <property type="project" value="InterPro"/>
</dbReference>
<dbReference type="InterPro" id="IPR024222">
    <property type="entry name" value="Ten1_fungal"/>
</dbReference>
<dbReference type="AlphaFoldDB" id="A0A1J9P4D7"/>
<dbReference type="GO" id="GO:0043047">
    <property type="term" value="F:single-stranded telomeric DNA binding"/>
    <property type="evidence" value="ECO:0007669"/>
    <property type="project" value="InterPro"/>
</dbReference>
<feature type="region of interest" description="Disordered" evidence="1">
    <location>
        <begin position="1"/>
        <end position="23"/>
    </location>
</feature>
<dbReference type="Gene3D" id="2.40.50.140">
    <property type="entry name" value="Nucleic acid-binding proteins"/>
    <property type="match status" value="1"/>
</dbReference>
<organism evidence="2 3">
    <name type="scientific">Emergomyces pasteurianus Ep9510</name>
    <dbReference type="NCBI Taxonomy" id="1447872"/>
    <lineage>
        <taxon>Eukaryota</taxon>
        <taxon>Fungi</taxon>
        <taxon>Dikarya</taxon>
        <taxon>Ascomycota</taxon>
        <taxon>Pezizomycotina</taxon>
        <taxon>Eurotiomycetes</taxon>
        <taxon>Eurotiomycetidae</taxon>
        <taxon>Onygenales</taxon>
        <taxon>Ajellomycetaceae</taxon>
        <taxon>Emergomyces</taxon>
    </lineage>
</organism>
<sequence length="172" mass="19057">MELNKLKKPPIPSAISQGPADPPPATRVFLSEIPKLPPGSKIRFLGCVSSYNISIGSLILEHNYPITSQPIPSISVDVNLLLESLEATDLQVGSWLNVLGYIRERLQPETLSSAFNKLAHLSHRNLSSPSEVTRSTYVEAVMVFSADAIHLGEYERVLQDWVDADKRIKRPD</sequence>
<dbReference type="Pfam" id="PF12658">
    <property type="entry name" value="Ten1"/>
    <property type="match status" value="1"/>
</dbReference>
<evidence type="ECO:0000313" key="3">
    <source>
        <dbReference type="Proteomes" id="UP000182235"/>
    </source>
</evidence>